<evidence type="ECO:0000313" key="3">
    <source>
        <dbReference type="Proteomes" id="UP001558713"/>
    </source>
</evidence>
<reference evidence="2 3" key="1">
    <citation type="submission" date="2024-04" db="EMBL/GenBank/DDBJ databases">
        <title>Genome assembly C_amara_ONT_v2.</title>
        <authorList>
            <person name="Yant L."/>
            <person name="Moore C."/>
            <person name="Slenker M."/>
        </authorList>
    </citation>
    <scope>NUCLEOTIDE SEQUENCE [LARGE SCALE GENOMIC DNA]</scope>
    <source>
        <tissue evidence="2">Leaf</tissue>
    </source>
</reference>
<dbReference type="AlphaFoldDB" id="A0ABD1BYJ4"/>
<dbReference type="Gene3D" id="1.20.1280.50">
    <property type="match status" value="1"/>
</dbReference>
<organism evidence="2 3">
    <name type="scientific">Cardamine amara subsp. amara</name>
    <dbReference type="NCBI Taxonomy" id="228776"/>
    <lineage>
        <taxon>Eukaryota</taxon>
        <taxon>Viridiplantae</taxon>
        <taxon>Streptophyta</taxon>
        <taxon>Embryophyta</taxon>
        <taxon>Tracheophyta</taxon>
        <taxon>Spermatophyta</taxon>
        <taxon>Magnoliopsida</taxon>
        <taxon>eudicotyledons</taxon>
        <taxon>Gunneridae</taxon>
        <taxon>Pentapetalae</taxon>
        <taxon>rosids</taxon>
        <taxon>malvids</taxon>
        <taxon>Brassicales</taxon>
        <taxon>Brassicaceae</taxon>
        <taxon>Cardamineae</taxon>
        <taxon>Cardamine</taxon>
    </lineage>
</organism>
<comment type="caution">
    <text evidence="2">The sequence shown here is derived from an EMBL/GenBank/DDBJ whole genome shotgun (WGS) entry which is preliminary data.</text>
</comment>
<accession>A0ABD1BYJ4</accession>
<dbReference type="InterPro" id="IPR050796">
    <property type="entry name" value="SCF_F-box_component"/>
</dbReference>
<dbReference type="SUPFAM" id="SSF81383">
    <property type="entry name" value="F-box domain"/>
    <property type="match status" value="1"/>
</dbReference>
<gene>
    <name evidence="2" type="ORF">V5N11_026791</name>
</gene>
<dbReference type="Proteomes" id="UP001558713">
    <property type="component" value="Unassembled WGS sequence"/>
</dbReference>
<dbReference type="InterPro" id="IPR001810">
    <property type="entry name" value="F-box_dom"/>
</dbReference>
<name>A0ABD1BYJ4_CARAN</name>
<sequence length="105" mass="12150">MESRNIPWDLIVEILSRVPAKSLARLRSTSKPWNTLLKSRRFAKMHSANAPKEFLIIMLMDDKVKMHACRSDTSIIHNNNVAPSVKLASQFYLEKMHFISSRLQI</sequence>
<dbReference type="PROSITE" id="PS50181">
    <property type="entry name" value="FBOX"/>
    <property type="match status" value="1"/>
</dbReference>
<feature type="domain" description="F-box" evidence="1">
    <location>
        <begin position="1"/>
        <end position="45"/>
    </location>
</feature>
<dbReference type="EMBL" id="JBANAX010000103">
    <property type="protein sequence ID" value="KAL1222274.1"/>
    <property type="molecule type" value="Genomic_DNA"/>
</dbReference>
<evidence type="ECO:0000313" key="2">
    <source>
        <dbReference type="EMBL" id="KAL1222274.1"/>
    </source>
</evidence>
<protein>
    <submittedName>
        <fullName evidence="2">F-box protein</fullName>
    </submittedName>
</protein>
<dbReference type="PANTHER" id="PTHR31672">
    <property type="entry name" value="BNACNNG10540D PROTEIN"/>
    <property type="match status" value="1"/>
</dbReference>
<proteinExistence type="predicted"/>
<evidence type="ECO:0000259" key="1">
    <source>
        <dbReference type="PROSITE" id="PS50181"/>
    </source>
</evidence>
<keyword evidence="3" id="KW-1185">Reference proteome</keyword>
<dbReference type="PANTHER" id="PTHR31672:SF13">
    <property type="entry name" value="F-BOX PROTEIN CPR30-LIKE"/>
    <property type="match status" value="1"/>
</dbReference>
<dbReference type="CDD" id="cd22157">
    <property type="entry name" value="F-box_AtFBW1-like"/>
    <property type="match status" value="1"/>
</dbReference>
<dbReference type="InterPro" id="IPR036047">
    <property type="entry name" value="F-box-like_dom_sf"/>
</dbReference>
<dbReference type="SMART" id="SM00256">
    <property type="entry name" value="FBOX"/>
    <property type="match status" value="1"/>
</dbReference>
<dbReference type="Pfam" id="PF00646">
    <property type="entry name" value="F-box"/>
    <property type="match status" value="1"/>
</dbReference>